<organism evidence="2 3">
    <name type="scientific">Knipowitschia caucasica</name>
    <name type="common">Caucasian dwarf goby</name>
    <name type="synonym">Pomatoschistus caucasicus</name>
    <dbReference type="NCBI Taxonomy" id="637954"/>
    <lineage>
        <taxon>Eukaryota</taxon>
        <taxon>Metazoa</taxon>
        <taxon>Chordata</taxon>
        <taxon>Craniata</taxon>
        <taxon>Vertebrata</taxon>
        <taxon>Euteleostomi</taxon>
        <taxon>Actinopterygii</taxon>
        <taxon>Neopterygii</taxon>
        <taxon>Teleostei</taxon>
        <taxon>Neoteleostei</taxon>
        <taxon>Acanthomorphata</taxon>
        <taxon>Gobiaria</taxon>
        <taxon>Gobiiformes</taxon>
        <taxon>Gobioidei</taxon>
        <taxon>Gobiidae</taxon>
        <taxon>Gobiinae</taxon>
        <taxon>Knipowitschia</taxon>
    </lineage>
</organism>
<evidence type="ECO:0000313" key="3">
    <source>
        <dbReference type="Proteomes" id="UP001497482"/>
    </source>
</evidence>
<proteinExistence type="predicted"/>
<evidence type="ECO:0000256" key="1">
    <source>
        <dbReference type="SAM" id="MobiDB-lite"/>
    </source>
</evidence>
<protein>
    <submittedName>
        <fullName evidence="2">Uncharacterized protein</fullName>
    </submittedName>
</protein>
<accession>A0AAV2L7E1</accession>
<evidence type="ECO:0000313" key="2">
    <source>
        <dbReference type="EMBL" id="CAL1596160.1"/>
    </source>
</evidence>
<feature type="region of interest" description="Disordered" evidence="1">
    <location>
        <begin position="123"/>
        <end position="150"/>
    </location>
</feature>
<reference evidence="2 3" key="1">
    <citation type="submission" date="2024-04" db="EMBL/GenBank/DDBJ databases">
        <authorList>
            <person name="Waldvogel A.-M."/>
            <person name="Schoenle A."/>
        </authorList>
    </citation>
    <scope>NUCLEOTIDE SEQUENCE [LARGE SCALE GENOMIC DNA]</scope>
</reference>
<dbReference type="EMBL" id="OZ035843">
    <property type="protein sequence ID" value="CAL1596160.1"/>
    <property type="molecule type" value="Genomic_DNA"/>
</dbReference>
<sequence length="177" mass="17720">MKRGVGDAWGELEAGGVGGGGGLEAGGGGLKQRDAAAGLQEREGGFTSIHPLDMAKGDVMRGDGRGREVAARSAPLAARSAPLAAHSAPLAARSAPLAARSAPLAAHSAPLAAHSAPLAARSAPLAGSLGPPGGSLGPPRSIHHPGPGLSQHRSLVHLQLWQQPPQTLLRPLCIFKE</sequence>
<dbReference type="Proteomes" id="UP001497482">
    <property type="component" value="Chromosome 21"/>
</dbReference>
<dbReference type="AlphaFoldDB" id="A0AAV2L7E1"/>
<gene>
    <name evidence="2" type="ORF">KC01_LOCUS24865</name>
</gene>
<name>A0AAV2L7E1_KNICA</name>
<feature type="region of interest" description="Disordered" evidence="1">
    <location>
        <begin position="1"/>
        <end position="38"/>
    </location>
</feature>
<feature type="compositionally biased region" description="Gly residues" evidence="1">
    <location>
        <begin position="13"/>
        <end position="30"/>
    </location>
</feature>
<keyword evidence="3" id="KW-1185">Reference proteome</keyword>